<proteinExistence type="predicted"/>
<evidence type="ECO:0000313" key="1">
    <source>
        <dbReference type="EMBL" id="JAE35210.1"/>
    </source>
</evidence>
<dbReference type="EMBL" id="GBRH01162686">
    <property type="protein sequence ID" value="JAE35210.1"/>
    <property type="molecule type" value="Transcribed_RNA"/>
</dbReference>
<dbReference type="AlphaFoldDB" id="A0A0A9HDH3"/>
<name>A0A0A9HDH3_ARUDO</name>
<organism evidence="1">
    <name type="scientific">Arundo donax</name>
    <name type="common">Giant reed</name>
    <name type="synonym">Donax arundinaceus</name>
    <dbReference type="NCBI Taxonomy" id="35708"/>
    <lineage>
        <taxon>Eukaryota</taxon>
        <taxon>Viridiplantae</taxon>
        <taxon>Streptophyta</taxon>
        <taxon>Embryophyta</taxon>
        <taxon>Tracheophyta</taxon>
        <taxon>Spermatophyta</taxon>
        <taxon>Magnoliopsida</taxon>
        <taxon>Liliopsida</taxon>
        <taxon>Poales</taxon>
        <taxon>Poaceae</taxon>
        <taxon>PACMAD clade</taxon>
        <taxon>Arundinoideae</taxon>
        <taxon>Arundineae</taxon>
        <taxon>Arundo</taxon>
    </lineage>
</organism>
<reference evidence="1" key="1">
    <citation type="submission" date="2014-09" db="EMBL/GenBank/DDBJ databases">
        <authorList>
            <person name="Magalhaes I.L.F."/>
            <person name="Oliveira U."/>
            <person name="Santos F.R."/>
            <person name="Vidigal T.H.D.A."/>
            <person name="Brescovit A.D."/>
            <person name="Santos A.J."/>
        </authorList>
    </citation>
    <scope>NUCLEOTIDE SEQUENCE</scope>
    <source>
        <tissue evidence="1">Shoot tissue taken approximately 20 cm above the soil surface</tissue>
    </source>
</reference>
<sequence>MSPFSWPTFCAMQHCRSNRHPIEPVF</sequence>
<accession>A0A0A9HDH3</accession>
<reference evidence="1" key="2">
    <citation type="journal article" date="2015" name="Data Brief">
        <title>Shoot transcriptome of the giant reed, Arundo donax.</title>
        <authorList>
            <person name="Barrero R.A."/>
            <person name="Guerrero F.D."/>
            <person name="Moolhuijzen P."/>
            <person name="Goolsby J.A."/>
            <person name="Tidwell J."/>
            <person name="Bellgard S.E."/>
            <person name="Bellgard M.I."/>
        </authorList>
    </citation>
    <scope>NUCLEOTIDE SEQUENCE</scope>
    <source>
        <tissue evidence="1">Shoot tissue taken approximately 20 cm above the soil surface</tissue>
    </source>
</reference>
<protein>
    <submittedName>
        <fullName evidence="1">Uncharacterized protein</fullName>
    </submittedName>
</protein>